<feature type="compositionally biased region" description="Basic residues" evidence="1">
    <location>
        <begin position="1"/>
        <end position="11"/>
    </location>
</feature>
<accession>A0ABY7E8D1</accession>
<proteinExistence type="predicted"/>
<evidence type="ECO:0000256" key="1">
    <source>
        <dbReference type="SAM" id="MobiDB-lite"/>
    </source>
</evidence>
<keyword evidence="3" id="KW-1185">Reference proteome</keyword>
<name>A0ABY7E8D1_MYAAR</name>
<protein>
    <submittedName>
        <fullName evidence="2">Uncharacterized protein</fullName>
    </submittedName>
</protein>
<dbReference type="Proteomes" id="UP001164746">
    <property type="component" value="Chromosome 5"/>
</dbReference>
<sequence length="210" mass="24447">MMTRVQKHRQTRMVNRNNDDDLDEMNDSSSGYGTQESLPRQLIIACLEEWAKEEIKSKPKRNSGILTPRRKTALFMKSSEIKGEKAGKRLLFCNVLLHHMKSEKGDRGRNTSLYSTIAGDVIKKYKCISKLAVELDVNRNKLSEVYMNGVKFAKIRRRRVILKLQESVTKFFEREDNCRIQPEGKVQIRVLTDYLANLHQKYEAELPDNK</sequence>
<evidence type="ECO:0000313" key="2">
    <source>
        <dbReference type="EMBL" id="WAR06238.1"/>
    </source>
</evidence>
<dbReference type="EMBL" id="CP111016">
    <property type="protein sequence ID" value="WAR06238.1"/>
    <property type="molecule type" value="Genomic_DNA"/>
</dbReference>
<organism evidence="2 3">
    <name type="scientific">Mya arenaria</name>
    <name type="common">Soft-shell clam</name>
    <dbReference type="NCBI Taxonomy" id="6604"/>
    <lineage>
        <taxon>Eukaryota</taxon>
        <taxon>Metazoa</taxon>
        <taxon>Spiralia</taxon>
        <taxon>Lophotrochozoa</taxon>
        <taxon>Mollusca</taxon>
        <taxon>Bivalvia</taxon>
        <taxon>Autobranchia</taxon>
        <taxon>Heteroconchia</taxon>
        <taxon>Euheterodonta</taxon>
        <taxon>Imparidentia</taxon>
        <taxon>Neoheterodontei</taxon>
        <taxon>Myida</taxon>
        <taxon>Myoidea</taxon>
        <taxon>Myidae</taxon>
        <taxon>Mya</taxon>
    </lineage>
</organism>
<reference evidence="2" key="1">
    <citation type="submission" date="2022-11" db="EMBL/GenBank/DDBJ databases">
        <title>Centuries of genome instability and evolution in soft-shell clam transmissible cancer (bioRxiv).</title>
        <authorList>
            <person name="Hart S.F.M."/>
            <person name="Yonemitsu M.A."/>
            <person name="Giersch R.M."/>
            <person name="Beal B.F."/>
            <person name="Arriagada G."/>
            <person name="Davis B.W."/>
            <person name="Ostrander E.A."/>
            <person name="Goff S.P."/>
            <person name="Metzger M.J."/>
        </authorList>
    </citation>
    <scope>NUCLEOTIDE SEQUENCE</scope>
    <source>
        <strain evidence="2">MELC-2E11</strain>
        <tissue evidence="2">Siphon/mantle</tissue>
    </source>
</reference>
<feature type="region of interest" description="Disordered" evidence="1">
    <location>
        <begin position="1"/>
        <end position="35"/>
    </location>
</feature>
<evidence type="ECO:0000313" key="3">
    <source>
        <dbReference type="Proteomes" id="UP001164746"/>
    </source>
</evidence>
<gene>
    <name evidence="2" type="ORF">MAR_021607</name>
</gene>